<reference evidence="8" key="1">
    <citation type="journal article" date="2017" name="Nat. Microbiol.">
        <title>Global analysis of biosynthetic gene clusters reveals vast potential of secondary metabolite production in Penicillium species.</title>
        <authorList>
            <person name="Nielsen J.C."/>
            <person name="Grijseels S."/>
            <person name="Prigent S."/>
            <person name="Ji B."/>
            <person name="Dainat J."/>
            <person name="Nielsen K.F."/>
            <person name="Frisvad J.C."/>
            <person name="Workman M."/>
            <person name="Nielsen J."/>
        </authorList>
    </citation>
    <scope>NUCLEOTIDE SEQUENCE [LARGE SCALE GENOMIC DNA]</scope>
    <source>
        <strain evidence="8">IBT 13039</strain>
    </source>
</reference>
<evidence type="ECO:0000256" key="3">
    <source>
        <dbReference type="ARBA" id="ARBA00023163"/>
    </source>
</evidence>
<gene>
    <name evidence="7" type="ORF">PENNAL_c0034G07637</name>
</gene>
<keyword evidence="2" id="KW-0238">DNA-binding</keyword>
<evidence type="ECO:0000256" key="5">
    <source>
        <dbReference type="SAM" id="MobiDB-lite"/>
    </source>
</evidence>
<dbReference type="InterPro" id="IPR036864">
    <property type="entry name" value="Zn2-C6_fun-type_DNA-bd_sf"/>
</dbReference>
<evidence type="ECO:0000256" key="4">
    <source>
        <dbReference type="ARBA" id="ARBA00023242"/>
    </source>
</evidence>
<dbReference type="CDD" id="cd12148">
    <property type="entry name" value="fungal_TF_MHR"/>
    <property type="match status" value="1"/>
</dbReference>
<dbReference type="AlphaFoldDB" id="A0A1V6Y6F9"/>
<feature type="region of interest" description="Disordered" evidence="5">
    <location>
        <begin position="36"/>
        <end position="61"/>
    </location>
</feature>
<dbReference type="SMART" id="SM00066">
    <property type="entry name" value="GAL4"/>
    <property type="match status" value="1"/>
</dbReference>
<dbReference type="SUPFAM" id="SSF57701">
    <property type="entry name" value="Zn2/Cys6 DNA-binding domain"/>
    <property type="match status" value="1"/>
</dbReference>
<feature type="domain" description="Zn(2)-C6 fungal-type" evidence="6">
    <location>
        <begin position="12"/>
        <end position="41"/>
    </location>
</feature>
<dbReference type="Gene3D" id="4.10.240.10">
    <property type="entry name" value="Zn(2)-C6 fungal-type DNA-binding domain"/>
    <property type="match status" value="1"/>
</dbReference>
<dbReference type="Pfam" id="PF00172">
    <property type="entry name" value="Zn_clus"/>
    <property type="match status" value="1"/>
</dbReference>
<protein>
    <recommendedName>
        <fullName evidence="6">Zn(2)-C6 fungal-type domain-containing protein</fullName>
    </recommendedName>
</protein>
<feature type="compositionally biased region" description="Basic residues" evidence="5">
    <location>
        <begin position="43"/>
        <end position="52"/>
    </location>
</feature>
<dbReference type="GO" id="GO:0000981">
    <property type="term" value="F:DNA-binding transcription factor activity, RNA polymerase II-specific"/>
    <property type="evidence" value="ECO:0007669"/>
    <property type="project" value="InterPro"/>
</dbReference>
<dbReference type="STRING" id="60175.A0A1V6Y6F9"/>
<dbReference type="GO" id="GO:0008270">
    <property type="term" value="F:zinc ion binding"/>
    <property type="evidence" value="ECO:0007669"/>
    <property type="project" value="InterPro"/>
</dbReference>
<dbReference type="EMBL" id="MOOB01000034">
    <property type="protein sequence ID" value="OQE83040.1"/>
    <property type="molecule type" value="Genomic_DNA"/>
</dbReference>
<evidence type="ECO:0000313" key="8">
    <source>
        <dbReference type="Proteomes" id="UP000191691"/>
    </source>
</evidence>
<dbReference type="PANTHER" id="PTHR47431">
    <property type="entry name" value="ZN(II)2CYS6 TRANSCRIPTION FACTOR (EUROFUNG)-RELATED"/>
    <property type="match status" value="1"/>
</dbReference>
<proteinExistence type="predicted"/>
<dbReference type="GO" id="GO:0003677">
    <property type="term" value="F:DNA binding"/>
    <property type="evidence" value="ECO:0007669"/>
    <property type="project" value="UniProtKB-KW"/>
</dbReference>
<evidence type="ECO:0000256" key="1">
    <source>
        <dbReference type="ARBA" id="ARBA00023015"/>
    </source>
</evidence>
<dbReference type="Proteomes" id="UP000191691">
    <property type="component" value="Unassembled WGS sequence"/>
</dbReference>
<evidence type="ECO:0000313" key="7">
    <source>
        <dbReference type="EMBL" id="OQE83040.1"/>
    </source>
</evidence>
<dbReference type="PANTHER" id="PTHR47431:SF5">
    <property type="entry name" value="ZN(II)2CYS6 TRANSCRIPTION FACTOR (EUROFUNG)"/>
    <property type="match status" value="1"/>
</dbReference>
<evidence type="ECO:0000256" key="2">
    <source>
        <dbReference type="ARBA" id="ARBA00023125"/>
    </source>
</evidence>
<dbReference type="CDD" id="cd00067">
    <property type="entry name" value="GAL4"/>
    <property type="match status" value="1"/>
</dbReference>
<dbReference type="InterPro" id="IPR001138">
    <property type="entry name" value="Zn2Cys6_DnaBD"/>
</dbReference>
<sequence length="647" mass="71916">MPRVTRPPVKAACLPCRTSKTRCDGQHPCGSCSGRNRECSYRPSRRGGPRRGARYEEAQRRPTTVNSLSSISDVADEIEPFLDNMIGLVSPFAGIHNLDLSPDSLSTGDGAHQFWGQFTPHDDSSFDSVPGHDVGSSVIRAYQSEAEIANAYYIYIHPYLPLLPPPAVPQQEDHPAVIRPFGESTQADKSHMPYWPTSSLSLALSAMLVLIPTAEDIFPMAETNLATRRSYGQLFAQAALAAVETETDDLSPGLSPNIPGIESSQAVNALHPQVPTQLDPVLALVVLSIYEYCQRGNVSRMRARGNQAITTAMDISIHRLDSTMTDYSEAQRRAWWMTIWTTYLSSSLHLSPPIVSMHDPRITTPYPKFDVYLEPWPIMMKVQEALFESNKMVQNIERVDETAVLSDFGTRIHKLDSNFVSLVGEADRHLLTTFDGGPEASVAQTMWMISRMLIHAARTRLHRFRAFMDIPLFLDNYCDLAAINSENFPHRSAPKWVTDCEVSFPFTEQESSNICLKSSLVVTTIYRNLPYANPPGSTSSSSSRTYPKTIPYFACSAMQSCYSLLMLLHRLRASLATDRLANCYHMFHNPTPASEIADAERLSEELRHGVEILGRSLKSDVIFEGVGGMGREIEGAYLAAFPNSSEI</sequence>
<organism evidence="7 8">
    <name type="scientific">Penicillium nalgiovense</name>
    <dbReference type="NCBI Taxonomy" id="60175"/>
    <lineage>
        <taxon>Eukaryota</taxon>
        <taxon>Fungi</taxon>
        <taxon>Dikarya</taxon>
        <taxon>Ascomycota</taxon>
        <taxon>Pezizomycotina</taxon>
        <taxon>Eurotiomycetes</taxon>
        <taxon>Eurotiomycetidae</taxon>
        <taxon>Eurotiales</taxon>
        <taxon>Aspergillaceae</taxon>
        <taxon>Penicillium</taxon>
    </lineage>
</organism>
<keyword evidence="1" id="KW-0805">Transcription regulation</keyword>
<keyword evidence="4" id="KW-0539">Nucleus</keyword>
<dbReference type="OMA" id="ANCQGTE"/>
<name>A0A1V6Y6F9_PENNA</name>
<dbReference type="PROSITE" id="PS50048">
    <property type="entry name" value="ZN2_CY6_FUNGAL_2"/>
    <property type="match status" value="1"/>
</dbReference>
<dbReference type="PROSITE" id="PS00463">
    <property type="entry name" value="ZN2_CY6_FUNGAL_1"/>
    <property type="match status" value="1"/>
</dbReference>
<keyword evidence="8" id="KW-1185">Reference proteome</keyword>
<evidence type="ECO:0000259" key="6">
    <source>
        <dbReference type="PROSITE" id="PS50048"/>
    </source>
</evidence>
<comment type="caution">
    <text evidence="7">The sequence shown here is derived from an EMBL/GenBank/DDBJ whole genome shotgun (WGS) entry which is preliminary data.</text>
</comment>
<keyword evidence="3" id="KW-0804">Transcription</keyword>
<accession>A0A1V6Y6F9</accession>